<reference evidence="2 3" key="1">
    <citation type="journal article" date="2007" name="Science">
        <title>The Chlamydomonas genome reveals the evolution of key animal and plant functions.</title>
        <authorList>
            <person name="Merchant S.S."/>
            <person name="Prochnik S.E."/>
            <person name="Vallon O."/>
            <person name="Harris E.H."/>
            <person name="Karpowicz S.J."/>
            <person name="Witman G.B."/>
            <person name="Terry A."/>
            <person name="Salamov A."/>
            <person name="Fritz-Laylin L.K."/>
            <person name="Marechal-Drouard L."/>
            <person name="Marshall W.F."/>
            <person name="Qu L.H."/>
            <person name="Nelson D.R."/>
            <person name="Sanderfoot A.A."/>
            <person name="Spalding M.H."/>
            <person name="Kapitonov V.V."/>
            <person name="Ren Q."/>
            <person name="Ferris P."/>
            <person name="Lindquist E."/>
            <person name="Shapiro H."/>
            <person name="Lucas S.M."/>
            <person name="Grimwood J."/>
            <person name="Schmutz J."/>
            <person name="Cardol P."/>
            <person name="Cerutti H."/>
            <person name="Chanfreau G."/>
            <person name="Chen C.L."/>
            <person name="Cognat V."/>
            <person name="Croft M.T."/>
            <person name="Dent R."/>
            <person name="Dutcher S."/>
            <person name="Fernandez E."/>
            <person name="Fukuzawa H."/>
            <person name="Gonzalez-Ballester D."/>
            <person name="Gonzalez-Halphen D."/>
            <person name="Hallmann A."/>
            <person name="Hanikenne M."/>
            <person name="Hippler M."/>
            <person name="Inwood W."/>
            <person name="Jabbari K."/>
            <person name="Kalanon M."/>
            <person name="Kuras R."/>
            <person name="Lefebvre P.A."/>
            <person name="Lemaire S.D."/>
            <person name="Lobanov A.V."/>
            <person name="Lohr M."/>
            <person name="Manuell A."/>
            <person name="Meier I."/>
            <person name="Mets L."/>
            <person name="Mittag M."/>
            <person name="Mittelmeier T."/>
            <person name="Moroney J.V."/>
            <person name="Moseley J."/>
            <person name="Napoli C."/>
            <person name="Nedelcu A.M."/>
            <person name="Niyogi K."/>
            <person name="Novoselov S.V."/>
            <person name="Paulsen I.T."/>
            <person name="Pazour G."/>
            <person name="Purton S."/>
            <person name="Ral J.P."/>
            <person name="Riano-Pachon D.M."/>
            <person name="Riekhof W."/>
            <person name="Rymarquis L."/>
            <person name="Schroda M."/>
            <person name="Stern D."/>
            <person name="Umen J."/>
            <person name="Willows R."/>
            <person name="Wilson N."/>
            <person name="Zimmer S.L."/>
            <person name="Allmer J."/>
            <person name="Balk J."/>
            <person name="Bisova K."/>
            <person name="Chen C.J."/>
            <person name="Elias M."/>
            <person name="Gendler K."/>
            <person name="Hauser C."/>
            <person name="Lamb M.R."/>
            <person name="Ledford H."/>
            <person name="Long J.C."/>
            <person name="Minagawa J."/>
            <person name="Page M.D."/>
            <person name="Pan J."/>
            <person name="Pootakham W."/>
            <person name="Roje S."/>
            <person name="Rose A."/>
            <person name="Stahlberg E."/>
            <person name="Terauchi A.M."/>
            <person name="Yang P."/>
            <person name="Ball S."/>
            <person name="Bowler C."/>
            <person name="Dieckmann C.L."/>
            <person name="Gladyshev V.N."/>
            <person name="Green P."/>
            <person name="Jorgensen R."/>
            <person name="Mayfield S."/>
            <person name="Mueller-Roeber B."/>
            <person name="Rajamani S."/>
            <person name="Sayre R.T."/>
            <person name="Brokstein P."/>
            <person name="Dubchak I."/>
            <person name="Goodstein D."/>
            <person name="Hornick L."/>
            <person name="Huang Y.W."/>
            <person name="Jhaveri J."/>
            <person name="Luo Y."/>
            <person name="Martinez D."/>
            <person name="Ngau W.C."/>
            <person name="Otillar B."/>
            <person name="Poliakov A."/>
            <person name="Porter A."/>
            <person name="Szajkowski L."/>
            <person name="Werner G."/>
            <person name="Zhou K."/>
            <person name="Grigoriev I.V."/>
            <person name="Rokhsar D.S."/>
            <person name="Grossman A.R."/>
        </authorList>
    </citation>
    <scope>NUCLEOTIDE SEQUENCE [LARGE SCALE GENOMIC DNA]</scope>
    <source>
        <strain evidence="3">CC-503</strain>
    </source>
</reference>
<gene>
    <name evidence="2" type="ORF">CHLRE_12g544551v5</name>
</gene>
<evidence type="ECO:0000256" key="1">
    <source>
        <dbReference type="SAM" id="Phobius"/>
    </source>
</evidence>
<dbReference type="InParanoid" id="A0A2K3D6M7"/>
<evidence type="ECO:0000313" key="3">
    <source>
        <dbReference type="Proteomes" id="UP000006906"/>
    </source>
</evidence>
<sequence>MLGCAQSALQVLSDAWVSATTPLAVFGPDRWGLSLLFYVAVGLLAYNLIIAAPKQ</sequence>
<keyword evidence="1" id="KW-1133">Transmembrane helix</keyword>
<accession>A0A2K3D6M7</accession>
<keyword evidence="1" id="KW-0812">Transmembrane</keyword>
<keyword evidence="3" id="KW-1185">Reference proteome</keyword>
<feature type="transmembrane region" description="Helical" evidence="1">
    <location>
        <begin position="35"/>
        <end position="52"/>
    </location>
</feature>
<dbReference type="OrthoDB" id="10376898at2759"/>
<dbReference type="KEGG" id="cre:CHLRE_12g544551v5"/>
<name>A0A2K3D6M7_CHLRE</name>
<dbReference type="Gramene" id="PNW76183">
    <property type="protein sequence ID" value="PNW76183"/>
    <property type="gene ID" value="CHLRE_12g544551v5"/>
</dbReference>
<dbReference type="EMBL" id="CM008973">
    <property type="protein sequence ID" value="PNW76183.1"/>
    <property type="molecule type" value="Genomic_DNA"/>
</dbReference>
<dbReference type="Proteomes" id="UP000006906">
    <property type="component" value="Chromosome 12"/>
</dbReference>
<organism evidence="2 3">
    <name type="scientific">Chlamydomonas reinhardtii</name>
    <name type="common">Chlamydomonas smithii</name>
    <dbReference type="NCBI Taxonomy" id="3055"/>
    <lineage>
        <taxon>Eukaryota</taxon>
        <taxon>Viridiplantae</taxon>
        <taxon>Chlorophyta</taxon>
        <taxon>core chlorophytes</taxon>
        <taxon>Chlorophyceae</taxon>
        <taxon>CS clade</taxon>
        <taxon>Chlamydomonadales</taxon>
        <taxon>Chlamydomonadaceae</taxon>
        <taxon>Chlamydomonas</taxon>
    </lineage>
</organism>
<dbReference type="RefSeq" id="XP_042919131.1">
    <property type="nucleotide sequence ID" value="XM_043068841.1"/>
</dbReference>
<protein>
    <submittedName>
        <fullName evidence="2">Uncharacterized protein</fullName>
    </submittedName>
</protein>
<dbReference type="PaxDb" id="3055-EDP02882"/>
<evidence type="ECO:0000313" key="2">
    <source>
        <dbReference type="EMBL" id="PNW76183.1"/>
    </source>
</evidence>
<proteinExistence type="predicted"/>
<dbReference type="GeneID" id="5719557"/>
<dbReference type="AlphaFoldDB" id="A0A2K3D6M7"/>
<keyword evidence="1" id="KW-0472">Membrane</keyword>